<keyword evidence="14" id="KW-0830">Ubiquinone</keyword>
<evidence type="ECO:0000256" key="4">
    <source>
        <dbReference type="ARBA" id="ARBA00012944"/>
    </source>
</evidence>
<gene>
    <name evidence="21" type="primary">ND2</name>
</gene>
<evidence type="ECO:0000256" key="1">
    <source>
        <dbReference type="ARBA" id="ARBA00003257"/>
    </source>
</evidence>
<evidence type="ECO:0000256" key="15">
    <source>
        <dbReference type="ARBA" id="ARBA00023128"/>
    </source>
</evidence>
<feature type="transmembrane region" description="Helical" evidence="19">
    <location>
        <begin position="199"/>
        <end position="218"/>
    </location>
</feature>
<keyword evidence="6" id="KW-0813">Transport</keyword>
<dbReference type="GO" id="GO:0008137">
    <property type="term" value="F:NADH dehydrogenase (ubiquinone) activity"/>
    <property type="evidence" value="ECO:0007669"/>
    <property type="project" value="UniProtKB-EC"/>
</dbReference>
<dbReference type="PANTHER" id="PTHR46552:SF1">
    <property type="entry name" value="NADH-UBIQUINONE OXIDOREDUCTASE CHAIN 2"/>
    <property type="match status" value="1"/>
</dbReference>
<keyword evidence="8 19" id="KW-0812">Transmembrane</keyword>
<keyword evidence="11" id="KW-0249">Electron transport</keyword>
<feature type="transmembrane region" description="Helical" evidence="19">
    <location>
        <begin position="63"/>
        <end position="84"/>
    </location>
</feature>
<reference evidence="21" key="2">
    <citation type="journal article" date="2017" name="BMC Genomics">
        <title>Evolutionarily recent, insertional fission of mitochondrial cox2 into complementary genes in bilaterian Metazoa.</title>
        <authorList>
            <person name="Szafranski P."/>
        </authorList>
    </citation>
    <scope>NUCLEOTIDE SEQUENCE</scope>
</reference>
<evidence type="ECO:0000256" key="6">
    <source>
        <dbReference type="ARBA" id="ARBA00022448"/>
    </source>
</evidence>
<feature type="transmembrane region" description="Helical" evidence="19">
    <location>
        <begin position="34"/>
        <end position="51"/>
    </location>
</feature>
<feature type="transmembrane region" description="Helical" evidence="19">
    <location>
        <begin position="90"/>
        <end position="110"/>
    </location>
</feature>
<dbReference type="InterPro" id="IPR001750">
    <property type="entry name" value="ND/Mrp_TM"/>
</dbReference>
<evidence type="ECO:0000256" key="13">
    <source>
        <dbReference type="ARBA" id="ARBA00023027"/>
    </source>
</evidence>
<evidence type="ECO:0000256" key="7">
    <source>
        <dbReference type="ARBA" id="ARBA00022660"/>
    </source>
</evidence>
<feature type="domain" description="NADH:quinone oxidoreductase/Mrp antiporter transmembrane" evidence="20">
    <location>
        <begin position="12"/>
        <end position="273"/>
    </location>
</feature>
<evidence type="ECO:0000259" key="20">
    <source>
        <dbReference type="Pfam" id="PF00361"/>
    </source>
</evidence>
<evidence type="ECO:0000256" key="9">
    <source>
        <dbReference type="ARBA" id="ARBA00022792"/>
    </source>
</evidence>
<evidence type="ECO:0000313" key="21">
    <source>
        <dbReference type="EMBL" id="ANH55763.1"/>
    </source>
</evidence>
<dbReference type="EMBL" id="KT740996">
    <property type="protein sequence ID" value="ANH55763.1"/>
    <property type="molecule type" value="Genomic_DNA"/>
</dbReference>
<evidence type="ECO:0000256" key="18">
    <source>
        <dbReference type="ARBA" id="ARBA00049551"/>
    </source>
</evidence>
<protein>
    <recommendedName>
        <fullName evidence="5">NADH-ubiquinone oxidoreductase chain 2</fullName>
        <ecNumber evidence="4">7.1.1.2</ecNumber>
    </recommendedName>
    <alternativeName>
        <fullName evidence="17">NADH dehydrogenase subunit 2</fullName>
    </alternativeName>
</protein>
<comment type="subcellular location">
    <subcellularLocation>
        <location evidence="2">Mitochondrion inner membrane</location>
        <topology evidence="2">Multi-pass membrane protein</topology>
    </subcellularLocation>
</comment>
<evidence type="ECO:0000256" key="5">
    <source>
        <dbReference type="ARBA" id="ARBA00021008"/>
    </source>
</evidence>
<comment type="function">
    <text evidence="1">Core subunit of the mitochondrial membrane respiratory chain NADH dehydrogenase (Complex I) that is believed to belong to the minimal assembly required for catalysis. Complex I functions in the transfer of electrons from NADH to the respiratory chain. The immediate electron acceptor for the enzyme is believed to be ubiquinone.</text>
</comment>
<keyword evidence="12 19" id="KW-1133">Transmembrane helix</keyword>
<evidence type="ECO:0000256" key="3">
    <source>
        <dbReference type="ARBA" id="ARBA00007012"/>
    </source>
</evidence>
<proteinExistence type="inferred from homology"/>
<feature type="transmembrane region" description="Helical" evidence="19">
    <location>
        <begin position="12"/>
        <end position="28"/>
    </location>
</feature>
<evidence type="ECO:0000256" key="2">
    <source>
        <dbReference type="ARBA" id="ARBA00004448"/>
    </source>
</evidence>
<keyword evidence="10" id="KW-1278">Translocase</keyword>
<evidence type="ECO:0000256" key="19">
    <source>
        <dbReference type="SAM" id="Phobius"/>
    </source>
</evidence>
<comment type="similarity">
    <text evidence="3">Belongs to the complex I subunit 2 family.</text>
</comment>
<evidence type="ECO:0000256" key="14">
    <source>
        <dbReference type="ARBA" id="ARBA00023075"/>
    </source>
</evidence>
<keyword evidence="9" id="KW-0999">Mitochondrion inner membrane</keyword>
<organism evidence="21">
    <name type="scientific">Dielis plumipes fossulana</name>
    <dbReference type="NCBI Taxonomy" id="2977626"/>
    <lineage>
        <taxon>Eukaryota</taxon>
        <taxon>Metazoa</taxon>
        <taxon>Ecdysozoa</taxon>
        <taxon>Arthropoda</taxon>
        <taxon>Hexapoda</taxon>
        <taxon>Insecta</taxon>
        <taxon>Pterygota</taxon>
        <taxon>Neoptera</taxon>
        <taxon>Endopterygota</taxon>
        <taxon>Hymenoptera</taxon>
        <taxon>Apocrita</taxon>
        <taxon>Aculeata</taxon>
        <taxon>Scolioidea</taxon>
        <taxon>Scoliidae</taxon>
        <taxon>Dielis</taxon>
        <taxon>Dielis plumipes</taxon>
    </lineage>
</organism>
<dbReference type="AlphaFoldDB" id="A0A1W5LJM6"/>
<keyword evidence="13" id="KW-0520">NAD</keyword>
<reference evidence="21" key="1">
    <citation type="submission" date="2015-09" db="EMBL/GenBank/DDBJ databases">
        <authorList>
            <person name="Szafranski P."/>
        </authorList>
    </citation>
    <scope>NUCLEOTIDE SEQUENCE</scope>
</reference>
<name>A0A1W5LJM6_9HYME</name>
<sequence length="344" mass="40567">MNNIVQLNFNKTILIPLYMLILVVSFYVESYLLFWLLMEMGSIILLLVMMLEASVKSDGTHSFLSILVVQVITASSVFFSMFIMDNTLNSLGVMEVMLCTILFMKLGLAPTHKWYEYALEDLSWGMCFIFSTIYKIMPMLFIYKLAFKSHEFIITFCLLSVIFGTIMALKTKKIKKIFTASSVIHMSFMVILIKYNFNIWLMYFTLYMLLMYYFCIYANKFKFTYHFDYFLMESKSHKLAIFVNNMSLAGLPPVVSFFMKGLMFNHLIWEFSATLSTVMLVLNIYSMIFYLLISIPLIMNNNMKFNHLICLNHFVNINMKLMYYINLIAISMFPYLFYVMIKIY</sequence>
<evidence type="ECO:0000256" key="17">
    <source>
        <dbReference type="ARBA" id="ARBA00031028"/>
    </source>
</evidence>
<dbReference type="Pfam" id="PF00361">
    <property type="entry name" value="Proton_antipo_M"/>
    <property type="match status" value="1"/>
</dbReference>
<feature type="transmembrane region" description="Helical" evidence="19">
    <location>
        <begin position="152"/>
        <end position="169"/>
    </location>
</feature>
<geneLocation type="mitochondrion" evidence="21"/>
<keyword evidence="7" id="KW-0679">Respiratory chain</keyword>
<keyword evidence="15 21" id="KW-0496">Mitochondrion</keyword>
<evidence type="ECO:0000256" key="8">
    <source>
        <dbReference type="ARBA" id="ARBA00022692"/>
    </source>
</evidence>
<keyword evidence="16 19" id="KW-0472">Membrane</keyword>
<feature type="transmembrane region" description="Helical" evidence="19">
    <location>
        <begin position="321"/>
        <end position="341"/>
    </location>
</feature>
<evidence type="ECO:0000256" key="11">
    <source>
        <dbReference type="ARBA" id="ARBA00022982"/>
    </source>
</evidence>
<dbReference type="InterPro" id="IPR050175">
    <property type="entry name" value="Complex_I_Subunit_2"/>
</dbReference>
<feature type="transmembrane region" description="Helical" evidence="19">
    <location>
        <begin position="239"/>
        <end position="259"/>
    </location>
</feature>
<feature type="transmembrane region" description="Helical" evidence="19">
    <location>
        <begin position="279"/>
        <end position="300"/>
    </location>
</feature>
<feature type="transmembrane region" description="Helical" evidence="19">
    <location>
        <begin position="176"/>
        <end position="193"/>
    </location>
</feature>
<accession>A0A1W5LJM6</accession>
<dbReference type="EC" id="7.1.1.2" evidence="4"/>
<dbReference type="GO" id="GO:0006120">
    <property type="term" value="P:mitochondrial electron transport, NADH to ubiquinone"/>
    <property type="evidence" value="ECO:0007669"/>
    <property type="project" value="TreeGrafter"/>
</dbReference>
<feature type="transmembrane region" description="Helical" evidence="19">
    <location>
        <begin position="122"/>
        <end position="146"/>
    </location>
</feature>
<dbReference type="PANTHER" id="PTHR46552">
    <property type="entry name" value="NADH-UBIQUINONE OXIDOREDUCTASE CHAIN 2"/>
    <property type="match status" value="1"/>
</dbReference>
<comment type="catalytic activity">
    <reaction evidence="18">
        <text>a ubiquinone + NADH + 5 H(+)(in) = a ubiquinol + NAD(+) + 4 H(+)(out)</text>
        <dbReference type="Rhea" id="RHEA:29091"/>
        <dbReference type="Rhea" id="RHEA-COMP:9565"/>
        <dbReference type="Rhea" id="RHEA-COMP:9566"/>
        <dbReference type="ChEBI" id="CHEBI:15378"/>
        <dbReference type="ChEBI" id="CHEBI:16389"/>
        <dbReference type="ChEBI" id="CHEBI:17976"/>
        <dbReference type="ChEBI" id="CHEBI:57540"/>
        <dbReference type="ChEBI" id="CHEBI:57945"/>
        <dbReference type="EC" id="7.1.1.2"/>
    </reaction>
</comment>
<evidence type="ECO:0000256" key="16">
    <source>
        <dbReference type="ARBA" id="ARBA00023136"/>
    </source>
</evidence>
<evidence type="ECO:0000256" key="10">
    <source>
        <dbReference type="ARBA" id="ARBA00022967"/>
    </source>
</evidence>
<dbReference type="GO" id="GO:0005743">
    <property type="term" value="C:mitochondrial inner membrane"/>
    <property type="evidence" value="ECO:0007669"/>
    <property type="project" value="UniProtKB-SubCell"/>
</dbReference>
<evidence type="ECO:0000256" key="12">
    <source>
        <dbReference type="ARBA" id="ARBA00022989"/>
    </source>
</evidence>